<dbReference type="InterPro" id="IPR002293">
    <property type="entry name" value="AA/rel_permease1"/>
</dbReference>
<reference evidence="9 10" key="1">
    <citation type="journal article" date="2011" name="Science">
        <title>Comparative functional genomics of the fission yeasts.</title>
        <authorList>
            <person name="Rhind N."/>
            <person name="Chen Z."/>
            <person name="Yassour M."/>
            <person name="Thompson D.A."/>
            <person name="Haas B.J."/>
            <person name="Habib N."/>
            <person name="Wapinski I."/>
            <person name="Roy S."/>
            <person name="Lin M.F."/>
            <person name="Heiman D.I."/>
            <person name="Young S.K."/>
            <person name="Furuya K."/>
            <person name="Guo Y."/>
            <person name="Pidoux A."/>
            <person name="Chen H.M."/>
            <person name="Robbertse B."/>
            <person name="Goldberg J.M."/>
            <person name="Aoki K."/>
            <person name="Bayne E.H."/>
            <person name="Berlin A.M."/>
            <person name="Desjardins C.A."/>
            <person name="Dobbs E."/>
            <person name="Dukaj L."/>
            <person name="Fan L."/>
            <person name="FitzGerald M.G."/>
            <person name="French C."/>
            <person name="Gujja S."/>
            <person name="Hansen K."/>
            <person name="Keifenheim D."/>
            <person name="Levin J.Z."/>
            <person name="Mosher R.A."/>
            <person name="Mueller C.A."/>
            <person name="Pfiffner J."/>
            <person name="Priest M."/>
            <person name="Russ C."/>
            <person name="Smialowska A."/>
            <person name="Swoboda P."/>
            <person name="Sykes S.M."/>
            <person name="Vaughn M."/>
            <person name="Vengrova S."/>
            <person name="Yoder R."/>
            <person name="Zeng Q."/>
            <person name="Allshire R."/>
            <person name="Baulcombe D."/>
            <person name="Birren B.W."/>
            <person name="Brown W."/>
            <person name="Ekwall K."/>
            <person name="Kellis M."/>
            <person name="Leatherwood J."/>
            <person name="Levin H."/>
            <person name="Margalit H."/>
            <person name="Martienssen R."/>
            <person name="Nieduszynski C.A."/>
            <person name="Spatafora J.W."/>
            <person name="Friedman N."/>
            <person name="Dalgaard J.Z."/>
            <person name="Baumann P."/>
            <person name="Niki H."/>
            <person name="Regev A."/>
            <person name="Nusbaum C."/>
        </authorList>
    </citation>
    <scope>NUCLEOTIDE SEQUENCE [LARGE SCALE GENOMIC DNA]</scope>
    <source>
        <strain evidence="10">yFS275 / FY16936</strain>
    </source>
</reference>
<dbReference type="PROSITE" id="PS00218">
    <property type="entry name" value="AMINO_ACID_PERMEASE_1"/>
    <property type="match status" value="1"/>
</dbReference>
<feature type="transmembrane region" description="Helical" evidence="8">
    <location>
        <begin position="291"/>
        <end position="312"/>
    </location>
</feature>
<keyword evidence="6 8" id="KW-1133">Transmembrane helix</keyword>
<evidence type="ECO:0000256" key="2">
    <source>
        <dbReference type="ARBA" id="ARBA00009523"/>
    </source>
</evidence>
<dbReference type="Gene3D" id="1.20.1740.10">
    <property type="entry name" value="Amino acid/polyamine transporter I"/>
    <property type="match status" value="1"/>
</dbReference>
<dbReference type="PANTHER" id="PTHR45649:SF9">
    <property type="entry name" value="AMINO-ACID PERMEASE 2"/>
    <property type="match status" value="1"/>
</dbReference>
<dbReference type="EMBL" id="KE651168">
    <property type="protein sequence ID" value="EEB06987.1"/>
    <property type="molecule type" value="Genomic_DNA"/>
</dbReference>
<dbReference type="AlphaFoldDB" id="B6JZL9"/>
<dbReference type="HOGENOM" id="CLU_004495_0_1_1"/>
<evidence type="ECO:0000313" key="9">
    <source>
        <dbReference type="EMBL" id="EEB06987.1"/>
    </source>
</evidence>
<keyword evidence="5" id="KW-0029">Amino-acid transport</keyword>
<evidence type="ECO:0000256" key="1">
    <source>
        <dbReference type="ARBA" id="ARBA00004141"/>
    </source>
</evidence>
<dbReference type="STRING" id="402676.B6JZL9"/>
<feature type="transmembrane region" description="Helical" evidence="8">
    <location>
        <begin position="88"/>
        <end position="111"/>
    </location>
</feature>
<dbReference type="GO" id="GO:0015812">
    <property type="term" value="P:gamma-aminobutyric acid transport"/>
    <property type="evidence" value="ECO:0000318"/>
    <property type="project" value="GO_Central"/>
</dbReference>
<dbReference type="InterPro" id="IPR004756">
    <property type="entry name" value="AA_permease"/>
</dbReference>
<keyword evidence="4 8" id="KW-0812">Transmembrane</keyword>
<comment type="subcellular location">
    <subcellularLocation>
        <location evidence="1">Membrane</location>
        <topology evidence="1">Multi-pass membrane protein</topology>
    </subcellularLocation>
</comment>
<feature type="transmembrane region" description="Helical" evidence="8">
    <location>
        <begin position="181"/>
        <end position="199"/>
    </location>
</feature>
<evidence type="ECO:0000313" key="10">
    <source>
        <dbReference type="Proteomes" id="UP000001744"/>
    </source>
</evidence>
<dbReference type="RefSeq" id="XP_002173280.1">
    <property type="nucleotide sequence ID" value="XM_002173244.2"/>
</dbReference>
<feature type="transmembrane region" description="Helical" evidence="8">
    <location>
        <begin position="332"/>
        <end position="356"/>
    </location>
</feature>
<feature type="transmembrane region" description="Helical" evidence="8">
    <location>
        <begin position="491"/>
        <end position="511"/>
    </location>
</feature>
<dbReference type="NCBIfam" id="TIGR00907">
    <property type="entry name" value="2A0304"/>
    <property type="match status" value="1"/>
</dbReference>
<dbReference type="FunFam" id="1.20.1740.10:FF:000046">
    <property type="entry name" value="Amino-acid permease, putative"/>
    <property type="match status" value="1"/>
</dbReference>
<dbReference type="Pfam" id="PF13520">
    <property type="entry name" value="AA_permease_2"/>
    <property type="match status" value="1"/>
</dbReference>
<dbReference type="GO" id="GO:0015185">
    <property type="term" value="F:gamma-aminobutyric acid transmembrane transporter activity"/>
    <property type="evidence" value="ECO:0000318"/>
    <property type="project" value="GO_Central"/>
</dbReference>
<feature type="transmembrane region" description="Helical" evidence="8">
    <location>
        <begin position="57"/>
        <end position="82"/>
    </location>
</feature>
<dbReference type="GO" id="GO:0015101">
    <property type="term" value="F:organic cation transmembrane transporter activity"/>
    <property type="evidence" value="ECO:0007669"/>
    <property type="project" value="UniProtKB-ARBA"/>
</dbReference>
<protein>
    <recommendedName>
        <fullName evidence="11">Amino acid permease</fullName>
    </recommendedName>
</protein>
<feature type="transmembrane region" description="Helical" evidence="8">
    <location>
        <begin position="394"/>
        <end position="415"/>
    </location>
</feature>
<feature type="transmembrane region" description="Helical" evidence="8">
    <location>
        <begin position="421"/>
        <end position="443"/>
    </location>
</feature>
<feature type="transmembrane region" description="Helical" evidence="8">
    <location>
        <begin position="455"/>
        <end position="479"/>
    </location>
</feature>
<proteinExistence type="inferred from homology"/>
<comment type="similarity">
    <text evidence="2">Belongs to the amino acid-polyamine-organocation (APC) superfamily.</text>
</comment>
<organism evidence="9 10">
    <name type="scientific">Schizosaccharomyces japonicus (strain yFS275 / FY16936)</name>
    <name type="common">Fission yeast</name>
    <dbReference type="NCBI Taxonomy" id="402676"/>
    <lineage>
        <taxon>Eukaryota</taxon>
        <taxon>Fungi</taxon>
        <taxon>Dikarya</taxon>
        <taxon>Ascomycota</taxon>
        <taxon>Taphrinomycotina</taxon>
        <taxon>Schizosaccharomycetes</taxon>
        <taxon>Schizosaccharomycetales</taxon>
        <taxon>Schizosaccharomycetaceae</taxon>
        <taxon>Schizosaccharomyces</taxon>
    </lineage>
</organism>
<dbReference type="OrthoDB" id="10054429at2759"/>
<evidence type="ECO:0000256" key="7">
    <source>
        <dbReference type="ARBA" id="ARBA00023136"/>
    </source>
</evidence>
<evidence type="ECO:0008006" key="11">
    <source>
        <dbReference type="Google" id="ProtNLM"/>
    </source>
</evidence>
<evidence type="ECO:0000256" key="5">
    <source>
        <dbReference type="ARBA" id="ARBA00022970"/>
    </source>
</evidence>
<gene>
    <name evidence="9" type="ORF">SJAG_02062</name>
</gene>
<feature type="transmembrane region" description="Helical" evidence="8">
    <location>
        <begin position="211"/>
        <end position="229"/>
    </location>
</feature>
<accession>B6JZL9</accession>
<sequence>MESTRVDDFSKQKTAFTSTIKSSMLADDSKSVSLESENGRLEELGYKPVFKREFSTWATFSFAFSISGLFATVMTTFSYPLVAGGAPSAVWCWIIAGAGCMCIALAVAELVSAYPTSGGLYFTCKDLVPKKYMPAVSWVVGWLNLLGQAAGVSSTDWSCAQMLLSAISIGSDFSYVPTNKHVVGVMAAVIVFHGLINSLSTRWLDRITRFYAAFHLAVLIACVVCLLAKCKDFNSASFVFADVNPSSGWTPRGFSFLFGFLSVAWCMTDYDATAHIAEEIENAAVLAPRAIAIALSLTYVLGAGFNIVLAFTMGNNVTAILNTASGQPVAQIFSNVLGKTGAVCFTVLGFIILNFTGITAIQANARTIWAFSRDDLLPFSKYWYKINKTTTTPLVAVWLNVVFCIALNLIGLGSLETIEAIFSVCAIALDWSYVLPIACKLIFGKRLGYKPGPWNLGRFSVFIGAYAVLWTAFVSVIFLMPTMRPVTAKNMNYACVVLFVVLLFSLIYWYSGANKRYVGPRVNIVTLDPISDDPFKMK</sequence>
<dbReference type="InterPro" id="IPR004840">
    <property type="entry name" value="Amino_acid_permease_CS"/>
</dbReference>
<evidence type="ECO:0000256" key="6">
    <source>
        <dbReference type="ARBA" id="ARBA00022989"/>
    </source>
</evidence>
<dbReference type="PANTHER" id="PTHR45649">
    <property type="entry name" value="AMINO-ACID PERMEASE BAT1"/>
    <property type="match status" value="1"/>
</dbReference>
<dbReference type="GO" id="GO:0016020">
    <property type="term" value="C:membrane"/>
    <property type="evidence" value="ECO:0007669"/>
    <property type="project" value="UniProtKB-SubCell"/>
</dbReference>
<name>B6JZL9_SCHJY</name>
<keyword evidence="10" id="KW-1185">Reference proteome</keyword>
<keyword evidence="3" id="KW-0813">Transport</keyword>
<dbReference type="VEuPathDB" id="FungiDB:SJAG_02062"/>
<dbReference type="PIRSF" id="PIRSF006060">
    <property type="entry name" value="AA_transporter"/>
    <property type="match status" value="1"/>
</dbReference>
<evidence type="ECO:0000256" key="8">
    <source>
        <dbReference type="SAM" id="Phobius"/>
    </source>
</evidence>
<dbReference type="Proteomes" id="UP000001744">
    <property type="component" value="Unassembled WGS sequence"/>
</dbReference>
<dbReference type="eggNOG" id="KOG1289">
    <property type="taxonomic scope" value="Eukaryota"/>
</dbReference>
<dbReference type="JaponicusDB" id="SJAG_02062"/>
<evidence type="ECO:0000256" key="3">
    <source>
        <dbReference type="ARBA" id="ARBA00022448"/>
    </source>
</evidence>
<evidence type="ECO:0000256" key="4">
    <source>
        <dbReference type="ARBA" id="ARBA00022692"/>
    </source>
</evidence>
<feature type="transmembrane region" description="Helical" evidence="8">
    <location>
        <begin position="249"/>
        <end position="270"/>
    </location>
</feature>
<dbReference type="OMA" id="FWCIAIN"/>
<feature type="transmembrane region" description="Helical" evidence="8">
    <location>
        <begin position="132"/>
        <end position="152"/>
    </location>
</feature>
<dbReference type="GeneID" id="7047907"/>
<keyword evidence="7 8" id="KW-0472">Membrane</keyword>